<dbReference type="RefSeq" id="WP_145088606.1">
    <property type="nucleotide sequence ID" value="NZ_CP036274.1"/>
</dbReference>
<gene>
    <name evidence="1" type="ORF">ETAA8_27180</name>
</gene>
<dbReference type="AlphaFoldDB" id="A0A517YBK4"/>
<reference evidence="1 2" key="1">
    <citation type="submission" date="2019-02" db="EMBL/GenBank/DDBJ databases">
        <title>Deep-cultivation of Planctomycetes and their phenomic and genomic characterization uncovers novel biology.</title>
        <authorList>
            <person name="Wiegand S."/>
            <person name="Jogler M."/>
            <person name="Boedeker C."/>
            <person name="Pinto D."/>
            <person name="Vollmers J."/>
            <person name="Rivas-Marin E."/>
            <person name="Kohn T."/>
            <person name="Peeters S.H."/>
            <person name="Heuer A."/>
            <person name="Rast P."/>
            <person name="Oberbeckmann S."/>
            <person name="Bunk B."/>
            <person name="Jeske O."/>
            <person name="Meyerdierks A."/>
            <person name="Storesund J.E."/>
            <person name="Kallscheuer N."/>
            <person name="Luecker S."/>
            <person name="Lage O.M."/>
            <person name="Pohl T."/>
            <person name="Merkel B.J."/>
            <person name="Hornburger P."/>
            <person name="Mueller R.-W."/>
            <person name="Bruemmer F."/>
            <person name="Labrenz M."/>
            <person name="Spormann A.M."/>
            <person name="Op den Camp H."/>
            <person name="Overmann J."/>
            <person name="Amann R."/>
            <person name="Jetten M.S.M."/>
            <person name="Mascher T."/>
            <person name="Medema M.H."/>
            <person name="Devos D.P."/>
            <person name="Kaster A.-K."/>
            <person name="Ovreas L."/>
            <person name="Rohde M."/>
            <person name="Galperin M.Y."/>
            <person name="Jogler C."/>
        </authorList>
    </citation>
    <scope>NUCLEOTIDE SEQUENCE [LARGE SCALE GENOMIC DNA]</scope>
    <source>
        <strain evidence="1 2">ETA_A8</strain>
    </source>
</reference>
<organism evidence="1 2">
    <name type="scientific">Anatilimnocola aggregata</name>
    <dbReference type="NCBI Taxonomy" id="2528021"/>
    <lineage>
        <taxon>Bacteria</taxon>
        <taxon>Pseudomonadati</taxon>
        <taxon>Planctomycetota</taxon>
        <taxon>Planctomycetia</taxon>
        <taxon>Pirellulales</taxon>
        <taxon>Pirellulaceae</taxon>
        <taxon>Anatilimnocola</taxon>
    </lineage>
</organism>
<dbReference type="KEGG" id="aagg:ETAA8_27180"/>
<proteinExistence type="predicted"/>
<keyword evidence="2" id="KW-1185">Reference proteome</keyword>
<evidence type="ECO:0000313" key="2">
    <source>
        <dbReference type="Proteomes" id="UP000315017"/>
    </source>
</evidence>
<sequence length="87" mass="9842">MPNTRSAAPIFAAILLLLPVLYVGSYPALVQPASLHSTTTDQLGDPSYCLAFYRYGGERSRRFFWPLEQIDRKVRPEAWGIEPDLET</sequence>
<protein>
    <submittedName>
        <fullName evidence="1">Uncharacterized protein</fullName>
    </submittedName>
</protein>
<dbReference type="EMBL" id="CP036274">
    <property type="protein sequence ID" value="QDU27630.1"/>
    <property type="molecule type" value="Genomic_DNA"/>
</dbReference>
<evidence type="ECO:0000313" key="1">
    <source>
        <dbReference type="EMBL" id="QDU27630.1"/>
    </source>
</evidence>
<name>A0A517YBK4_9BACT</name>
<dbReference type="Proteomes" id="UP000315017">
    <property type="component" value="Chromosome"/>
</dbReference>
<accession>A0A517YBK4</accession>